<evidence type="ECO:0000313" key="7">
    <source>
        <dbReference type="EMBL" id="MBP1467928.1"/>
    </source>
</evidence>
<dbReference type="Pfam" id="PF03626">
    <property type="entry name" value="COX4_pro"/>
    <property type="match status" value="1"/>
</dbReference>
<feature type="transmembrane region" description="Helical" evidence="6">
    <location>
        <begin position="86"/>
        <end position="108"/>
    </location>
</feature>
<proteinExistence type="predicted"/>
<keyword evidence="8" id="KW-1185">Reference proteome</keyword>
<protein>
    <submittedName>
        <fullName evidence="7">Cytochrome C oxidase subunit IV family protein</fullName>
    </submittedName>
</protein>
<dbReference type="InterPro" id="IPR011743">
    <property type="entry name" value="Caa3_sub_IV"/>
</dbReference>
<keyword evidence="3 6" id="KW-0812">Transmembrane</keyword>
<evidence type="ECO:0000256" key="3">
    <source>
        <dbReference type="ARBA" id="ARBA00022692"/>
    </source>
</evidence>
<evidence type="ECO:0000256" key="6">
    <source>
        <dbReference type="SAM" id="Phobius"/>
    </source>
</evidence>
<feature type="transmembrane region" description="Helical" evidence="6">
    <location>
        <begin position="50"/>
        <end position="74"/>
    </location>
</feature>
<dbReference type="InterPro" id="IPR005171">
    <property type="entry name" value="Cyt_c_oxidase_su4_prok"/>
</dbReference>
<name>A0ABS4DER4_9CHLR</name>
<gene>
    <name evidence="7" type="ORF">EYB53_019585</name>
</gene>
<evidence type="ECO:0000256" key="2">
    <source>
        <dbReference type="ARBA" id="ARBA00022475"/>
    </source>
</evidence>
<evidence type="ECO:0000313" key="8">
    <source>
        <dbReference type="Proteomes" id="UP001193081"/>
    </source>
</evidence>
<reference evidence="7 8" key="1">
    <citation type="submission" date="2021-03" db="EMBL/GenBank/DDBJ databases">
        <authorList>
            <person name="Grouzdev D.S."/>
        </authorList>
    </citation>
    <scope>NUCLEOTIDE SEQUENCE [LARGE SCALE GENOMIC DNA]</scope>
    <source>
        <strain evidence="7 8">M50-1</strain>
    </source>
</reference>
<dbReference type="Proteomes" id="UP001193081">
    <property type="component" value="Unassembled WGS sequence"/>
</dbReference>
<keyword evidence="5 6" id="KW-0472">Membrane</keyword>
<keyword evidence="4 6" id="KW-1133">Transmembrane helix</keyword>
<evidence type="ECO:0000256" key="5">
    <source>
        <dbReference type="ARBA" id="ARBA00023136"/>
    </source>
</evidence>
<evidence type="ECO:0000256" key="1">
    <source>
        <dbReference type="ARBA" id="ARBA00004651"/>
    </source>
</evidence>
<comment type="caution">
    <text evidence="7">The sequence shown here is derived from an EMBL/GenBank/DDBJ whole genome shotgun (WGS) entry which is preliminary data.</text>
</comment>
<keyword evidence="2" id="KW-1003">Cell membrane</keyword>
<feature type="transmembrane region" description="Helical" evidence="6">
    <location>
        <begin position="24"/>
        <end position="44"/>
    </location>
</feature>
<sequence>MPGADGHAAASDHHSHGHIGRDTYYRVFAALMVLMVLTVGAWWVEGFMEIPRVLGVLVALAIASTKTVLIIYYFMHIKISNRVTQLYAVSAFIAFTILFVIVMGDYFARGWPPEIGPLP</sequence>
<comment type="subcellular location">
    <subcellularLocation>
        <location evidence="1">Cell membrane</location>
        <topology evidence="1">Multi-pass membrane protein</topology>
    </subcellularLocation>
</comment>
<accession>A0ABS4DER4</accession>
<evidence type="ECO:0000256" key="4">
    <source>
        <dbReference type="ARBA" id="ARBA00022989"/>
    </source>
</evidence>
<organism evidence="7 8">
    <name type="scientific">Candidatus Chloroploca mongolica</name>
    <dbReference type="NCBI Taxonomy" id="2528176"/>
    <lineage>
        <taxon>Bacteria</taxon>
        <taxon>Bacillati</taxon>
        <taxon>Chloroflexota</taxon>
        <taxon>Chloroflexia</taxon>
        <taxon>Chloroflexales</taxon>
        <taxon>Chloroflexineae</taxon>
        <taxon>Oscillochloridaceae</taxon>
        <taxon>Candidatus Chloroploca</taxon>
    </lineage>
</organism>
<dbReference type="NCBIfam" id="TIGR02229">
    <property type="entry name" value="caa3_sub_IV"/>
    <property type="match status" value="1"/>
</dbReference>
<dbReference type="EMBL" id="SIJK02000047">
    <property type="protein sequence ID" value="MBP1467928.1"/>
    <property type="molecule type" value="Genomic_DNA"/>
</dbReference>